<dbReference type="Gene3D" id="1.10.490.10">
    <property type="entry name" value="Globins"/>
    <property type="match status" value="1"/>
</dbReference>
<dbReference type="PANTHER" id="PTHR32089">
    <property type="entry name" value="METHYL-ACCEPTING CHEMOTAXIS PROTEIN MCPB"/>
    <property type="match status" value="1"/>
</dbReference>
<dbReference type="Proteomes" id="UP000243904">
    <property type="component" value="Chromosome I"/>
</dbReference>
<dbReference type="GO" id="GO:0019825">
    <property type="term" value="F:oxygen binding"/>
    <property type="evidence" value="ECO:0007669"/>
    <property type="project" value="InterPro"/>
</dbReference>
<keyword evidence="2" id="KW-0472">Membrane</keyword>
<keyword evidence="2" id="KW-0997">Cell inner membrane</keyword>
<dbReference type="GO" id="GO:0020037">
    <property type="term" value="F:heme binding"/>
    <property type="evidence" value="ECO:0007669"/>
    <property type="project" value="InterPro"/>
</dbReference>
<comment type="similarity">
    <text evidence="4">Belongs to the methyl-accepting chemotaxis (MCP) protein family.</text>
</comment>
<dbReference type="Pfam" id="PF00015">
    <property type="entry name" value="MCPsignal"/>
    <property type="match status" value="1"/>
</dbReference>
<dbReference type="InterPro" id="IPR012292">
    <property type="entry name" value="Globin/Proto"/>
</dbReference>
<dbReference type="GO" id="GO:0007165">
    <property type="term" value="P:signal transduction"/>
    <property type="evidence" value="ECO:0007669"/>
    <property type="project" value="UniProtKB-KW"/>
</dbReference>
<evidence type="ECO:0000256" key="5">
    <source>
        <dbReference type="PROSITE-ProRule" id="PRU00284"/>
    </source>
</evidence>
<dbReference type="AlphaFoldDB" id="A0A1H1P0Y6"/>
<evidence type="ECO:0000259" key="7">
    <source>
        <dbReference type="PROSITE" id="PS50192"/>
    </source>
</evidence>
<dbReference type="EMBL" id="LT629750">
    <property type="protein sequence ID" value="SDS04906.1"/>
    <property type="molecule type" value="Genomic_DNA"/>
</dbReference>
<dbReference type="PRINTS" id="PR00260">
    <property type="entry name" value="CHEMTRNSDUCR"/>
</dbReference>
<dbReference type="GO" id="GO:0005886">
    <property type="term" value="C:plasma membrane"/>
    <property type="evidence" value="ECO:0007669"/>
    <property type="project" value="UniProtKB-SubCell"/>
</dbReference>
<evidence type="ECO:0000313" key="8">
    <source>
        <dbReference type="EMBL" id="SDS04906.1"/>
    </source>
</evidence>
<sequence length="450" mass="47768">MNDEQSIRSRLDFIGIDNATREALHELQPLIASALPGILDRFYASILKYPRIAGLFPNEATVRHAKQAQINHWTSIATGRFDEAYVQSVTRIGRAHNRLGLEPRWYIAGYSMILTEMLRAIEMETGQGWFAGNASREKKAALQGAITRAAMLDMDLAISVYLEAAKQEQQTAVRRIADDFESAVGQIINTVSAASTELEASAGTLTKTAEMTESLSAAVATASDQVSTNVQSVASATEQMASSVNEIGRQVGKSTAIAEEAVRQAEQTDADISELSRTADRIGDVLKLITSIAEQTNLLALNATIEAARAGEAGRGFAVVASEVKALASQTARATDDIGQQIAGIQTATQASVAAIKRIGGTIRQISDIAVSVAAAVEQQGVATREISRNVQEVAGGTGKVAANISEVNHGARETGSASSQVLASAQSLSQESNRLKLEVDRFLNTVRAA</sequence>
<keyword evidence="2" id="KW-1003">Cell membrane</keyword>
<dbReference type="InterPro" id="IPR000727">
    <property type="entry name" value="T_SNARE_dom"/>
</dbReference>
<evidence type="ECO:0000259" key="6">
    <source>
        <dbReference type="PROSITE" id="PS50111"/>
    </source>
</evidence>
<dbReference type="InterPro" id="IPR004090">
    <property type="entry name" value="Chemotax_Me-accpt_rcpt"/>
</dbReference>
<dbReference type="SUPFAM" id="SSF58104">
    <property type="entry name" value="Methyl-accepting chemotaxis protein (MCP) signaling domain"/>
    <property type="match status" value="1"/>
</dbReference>
<protein>
    <submittedName>
        <fullName evidence="8">Methyl-accepting chemotaxis protein</fullName>
    </submittedName>
</protein>
<accession>A0A1H1P0Y6</accession>
<proteinExistence type="inferred from homology"/>
<dbReference type="SUPFAM" id="SSF46458">
    <property type="entry name" value="Globin-like"/>
    <property type="match status" value="1"/>
</dbReference>
<organism evidence="8 9">
    <name type="scientific">Bradyrhizobium canariense</name>
    <dbReference type="NCBI Taxonomy" id="255045"/>
    <lineage>
        <taxon>Bacteria</taxon>
        <taxon>Pseudomonadati</taxon>
        <taxon>Pseudomonadota</taxon>
        <taxon>Alphaproteobacteria</taxon>
        <taxon>Hyphomicrobiales</taxon>
        <taxon>Nitrobacteraceae</taxon>
        <taxon>Bradyrhizobium</taxon>
    </lineage>
</organism>
<comment type="subcellular location">
    <subcellularLocation>
        <location evidence="1">Cell inner membrane</location>
        <topology evidence="1">Multi-pass membrane protein</topology>
    </subcellularLocation>
</comment>
<evidence type="ECO:0000256" key="4">
    <source>
        <dbReference type="ARBA" id="ARBA00029447"/>
    </source>
</evidence>
<dbReference type="GO" id="GO:0006935">
    <property type="term" value="P:chemotaxis"/>
    <property type="evidence" value="ECO:0007669"/>
    <property type="project" value="InterPro"/>
</dbReference>
<evidence type="ECO:0000313" key="9">
    <source>
        <dbReference type="Proteomes" id="UP000243904"/>
    </source>
</evidence>
<keyword evidence="9" id="KW-1185">Reference proteome</keyword>
<feature type="domain" description="T-SNARE coiled-coil homology" evidence="7">
    <location>
        <begin position="346"/>
        <end position="408"/>
    </location>
</feature>
<dbReference type="InterPro" id="IPR044398">
    <property type="entry name" value="Globin-sensor_dom"/>
</dbReference>
<feature type="domain" description="Methyl-accepting transducer" evidence="6">
    <location>
        <begin position="194"/>
        <end position="430"/>
    </location>
</feature>
<name>A0A1H1P0Y6_9BRAD</name>
<evidence type="ECO:0000256" key="1">
    <source>
        <dbReference type="ARBA" id="ARBA00004429"/>
    </source>
</evidence>
<dbReference type="CDD" id="cd01068">
    <property type="entry name" value="globin_sensor"/>
    <property type="match status" value="1"/>
</dbReference>
<dbReference type="GO" id="GO:0004888">
    <property type="term" value="F:transmembrane signaling receptor activity"/>
    <property type="evidence" value="ECO:0007669"/>
    <property type="project" value="InterPro"/>
</dbReference>
<dbReference type="PROSITE" id="PS50111">
    <property type="entry name" value="CHEMOTAXIS_TRANSDUC_2"/>
    <property type="match status" value="1"/>
</dbReference>
<evidence type="ECO:0000256" key="2">
    <source>
        <dbReference type="ARBA" id="ARBA00022519"/>
    </source>
</evidence>
<dbReference type="RefSeq" id="WP_146686394.1">
    <property type="nucleotide sequence ID" value="NZ_LT629750.1"/>
</dbReference>
<evidence type="ECO:0000256" key="3">
    <source>
        <dbReference type="ARBA" id="ARBA00023224"/>
    </source>
</evidence>
<dbReference type="Gene3D" id="1.10.287.950">
    <property type="entry name" value="Methyl-accepting chemotaxis protein"/>
    <property type="match status" value="1"/>
</dbReference>
<dbReference type="InterPro" id="IPR009050">
    <property type="entry name" value="Globin-like_sf"/>
</dbReference>
<dbReference type="PANTHER" id="PTHR32089:SF112">
    <property type="entry name" value="LYSOZYME-LIKE PROTEIN-RELATED"/>
    <property type="match status" value="1"/>
</dbReference>
<dbReference type="SMART" id="SM00283">
    <property type="entry name" value="MA"/>
    <property type="match status" value="1"/>
</dbReference>
<keyword evidence="3 5" id="KW-0807">Transducer</keyword>
<reference evidence="9" key="1">
    <citation type="submission" date="2016-10" db="EMBL/GenBank/DDBJ databases">
        <authorList>
            <person name="Varghese N."/>
            <person name="Submissions S."/>
        </authorList>
    </citation>
    <scope>NUCLEOTIDE SEQUENCE [LARGE SCALE GENOMIC DNA]</scope>
    <source>
        <strain evidence="9">GAS369</strain>
    </source>
</reference>
<gene>
    <name evidence="8" type="ORF">SAMN05444158_0837</name>
</gene>
<dbReference type="PROSITE" id="PS50192">
    <property type="entry name" value="T_SNARE"/>
    <property type="match status" value="1"/>
</dbReference>
<dbReference type="InterPro" id="IPR039379">
    <property type="entry name" value="Protoglobin_sensor_dom"/>
</dbReference>
<dbReference type="Pfam" id="PF11563">
    <property type="entry name" value="Protoglobin"/>
    <property type="match status" value="1"/>
</dbReference>
<dbReference type="InterPro" id="IPR004089">
    <property type="entry name" value="MCPsignal_dom"/>
</dbReference>